<reference evidence="2 3" key="1">
    <citation type="submission" date="2021-07" db="EMBL/GenBank/DDBJ databases">
        <authorList>
            <person name="Imarazene B."/>
            <person name="Zahm M."/>
            <person name="Klopp C."/>
            <person name="Cabau C."/>
            <person name="Beille S."/>
            <person name="Jouanno E."/>
            <person name="Castinel A."/>
            <person name="Lluch J."/>
            <person name="Gil L."/>
            <person name="Kuchtly C."/>
            <person name="Lopez Roques C."/>
            <person name="Donnadieu C."/>
            <person name="Parrinello H."/>
            <person name="Journot L."/>
            <person name="Du K."/>
            <person name="Schartl M."/>
            <person name="Retaux S."/>
            <person name="Guiguen Y."/>
        </authorList>
    </citation>
    <scope>NUCLEOTIDE SEQUENCE [LARGE SCALE GENOMIC DNA]</scope>
    <source>
        <strain evidence="2">Pach_M1</strain>
        <tissue evidence="2">Testis</tissue>
    </source>
</reference>
<proteinExistence type="predicted"/>
<evidence type="ECO:0000313" key="3">
    <source>
        <dbReference type="Proteomes" id="UP000752171"/>
    </source>
</evidence>
<dbReference type="Proteomes" id="UP000752171">
    <property type="component" value="Unassembled WGS sequence"/>
</dbReference>
<keyword evidence="1" id="KW-0472">Membrane</keyword>
<keyword evidence="1" id="KW-1133">Transmembrane helix</keyword>
<comment type="caution">
    <text evidence="2">The sequence shown here is derived from an EMBL/GenBank/DDBJ whole genome shotgun (WGS) entry which is preliminary data.</text>
</comment>
<organism evidence="2 3">
    <name type="scientific">Astyanax mexicanus</name>
    <name type="common">Blind cave fish</name>
    <name type="synonym">Astyanax fasciatus mexicanus</name>
    <dbReference type="NCBI Taxonomy" id="7994"/>
    <lineage>
        <taxon>Eukaryota</taxon>
        <taxon>Metazoa</taxon>
        <taxon>Chordata</taxon>
        <taxon>Craniata</taxon>
        <taxon>Vertebrata</taxon>
        <taxon>Euteleostomi</taxon>
        <taxon>Actinopterygii</taxon>
        <taxon>Neopterygii</taxon>
        <taxon>Teleostei</taxon>
        <taxon>Ostariophysi</taxon>
        <taxon>Characiformes</taxon>
        <taxon>Characoidei</taxon>
        <taxon>Acestrorhamphidae</taxon>
        <taxon>Acestrorhamphinae</taxon>
        <taxon>Astyanax</taxon>
    </lineage>
</organism>
<keyword evidence="1" id="KW-0812">Transmembrane</keyword>
<protein>
    <submittedName>
        <fullName evidence="2">Uncharacterized protein</fullName>
    </submittedName>
</protein>
<dbReference type="AlphaFoldDB" id="A0A8T2KUS9"/>
<evidence type="ECO:0000313" key="2">
    <source>
        <dbReference type="EMBL" id="KAG9262449.1"/>
    </source>
</evidence>
<name>A0A8T2KUS9_ASTMX</name>
<gene>
    <name evidence="2" type="ORF">AMEX_G24223</name>
</gene>
<accession>A0A8T2KUS9</accession>
<feature type="transmembrane region" description="Helical" evidence="1">
    <location>
        <begin position="37"/>
        <end position="62"/>
    </location>
</feature>
<sequence length="114" mass="12787">MMAKGQGANSSFVSSTTFLTPVSNSTASDPGLTRLAVILVLIILCLAMSLFLVLFTSMVLLIKRIYKRKMSPLSCEHHDEEVPAVITSRRRRNKSYKEKINSVYYAYAQHQTSN</sequence>
<dbReference type="EMBL" id="JAICCE010000021">
    <property type="protein sequence ID" value="KAG9262449.1"/>
    <property type="molecule type" value="Genomic_DNA"/>
</dbReference>
<evidence type="ECO:0000256" key="1">
    <source>
        <dbReference type="SAM" id="Phobius"/>
    </source>
</evidence>